<evidence type="ECO:0000256" key="2">
    <source>
        <dbReference type="SAM" id="Phobius"/>
    </source>
</evidence>
<dbReference type="EMBL" id="MGGM01000016">
    <property type="protein sequence ID" value="OGM29198.1"/>
    <property type="molecule type" value="Genomic_DNA"/>
</dbReference>
<protein>
    <submittedName>
        <fullName evidence="3">Uncharacterized protein</fullName>
    </submittedName>
</protein>
<dbReference type="AlphaFoldDB" id="A0A1F7YRE3"/>
<gene>
    <name evidence="3" type="ORF">A2801_02410</name>
</gene>
<sequence>MEKISPVPQEQTVSTPAVSPVQQIPPVVEQHMPSPQPKKLNASMPVNIAISIVVVIAGVTTGWLLAGRGKAAGTSQGVPVQGASRINTEVNEELFPDVAEGVLMKGGHEGEGTHYLDRGQGEEKNVYLTSTVIDLESFVGKKVQVRGKAVSAQNVNYLMDVGTVKEVQ</sequence>
<feature type="region of interest" description="Disordered" evidence="1">
    <location>
        <begin position="1"/>
        <end position="21"/>
    </location>
</feature>
<feature type="compositionally biased region" description="Polar residues" evidence="1">
    <location>
        <begin position="8"/>
        <end position="21"/>
    </location>
</feature>
<keyword evidence="2" id="KW-0472">Membrane</keyword>
<accession>A0A1F7YRE3</accession>
<comment type="caution">
    <text evidence="3">The sequence shown here is derived from an EMBL/GenBank/DDBJ whole genome shotgun (WGS) entry which is preliminary data.</text>
</comment>
<name>A0A1F7YRE3_9BACT</name>
<feature type="transmembrane region" description="Helical" evidence="2">
    <location>
        <begin position="46"/>
        <end position="66"/>
    </location>
</feature>
<reference evidence="3 4" key="1">
    <citation type="journal article" date="2016" name="Nat. Commun.">
        <title>Thousands of microbial genomes shed light on interconnected biogeochemical processes in an aquifer system.</title>
        <authorList>
            <person name="Anantharaman K."/>
            <person name="Brown C.T."/>
            <person name="Hug L.A."/>
            <person name="Sharon I."/>
            <person name="Castelle C.J."/>
            <person name="Probst A.J."/>
            <person name="Thomas B.C."/>
            <person name="Singh A."/>
            <person name="Wilkins M.J."/>
            <person name="Karaoz U."/>
            <person name="Brodie E.L."/>
            <person name="Williams K.H."/>
            <person name="Hubbard S.S."/>
            <person name="Banfield J.F."/>
        </authorList>
    </citation>
    <scope>NUCLEOTIDE SEQUENCE [LARGE SCALE GENOMIC DNA]</scope>
</reference>
<dbReference type="STRING" id="1802500.A2801_02410"/>
<evidence type="ECO:0000313" key="4">
    <source>
        <dbReference type="Proteomes" id="UP000177263"/>
    </source>
</evidence>
<organism evidence="3 4">
    <name type="scientific">Candidatus Woesebacteria bacterium RIFCSPHIGHO2_01_FULL_41_10</name>
    <dbReference type="NCBI Taxonomy" id="1802500"/>
    <lineage>
        <taxon>Bacteria</taxon>
        <taxon>Candidatus Woeseibacteriota</taxon>
    </lineage>
</organism>
<evidence type="ECO:0000256" key="1">
    <source>
        <dbReference type="SAM" id="MobiDB-lite"/>
    </source>
</evidence>
<proteinExistence type="predicted"/>
<keyword evidence="2" id="KW-0812">Transmembrane</keyword>
<dbReference type="Proteomes" id="UP000177263">
    <property type="component" value="Unassembled WGS sequence"/>
</dbReference>
<keyword evidence="2" id="KW-1133">Transmembrane helix</keyword>
<evidence type="ECO:0000313" key="3">
    <source>
        <dbReference type="EMBL" id="OGM29198.1"/>
    </source>
</evidence>